<evidence type="ECO:0000313" key="2">
    <source>
        <dbReference type="EMBL" id="NLR63572.1"/>
    </source>
</evidence>
<reference evidence="2 3" key="1">
    <citation type="submission" date="2020-04" db="EMBL/GenBank/DDBJ databases">
        <authorList>
            <person name="Yin C."/>
        </authorList>
    </citation>
    <scope>NUCLEOTIDE SEQUENCE [LARGE SCALE GENOMIC DNA]</scope>
    <source>
        <strain evidence="2 3">Ae27</strain>
    </source>
</reference>
<proteinExistence type="predicted"/>
<dbReference type="SUPFAM" id="SSF54593">
    <property type="entry name" value="Glyoxalase/Bleomycin resistance protein/Dihydroxybiphenyl dioxygenase"/>
    <property type="match status" value="1"/>
</dbReference>
<dbReference type="InterPro" id="IPR004360">
    <property type="entry name" value="Glyas_Fos-R_dOase_dom"/>
</dbReference>
<keyword evidence="3" id="KW-1185">Reference proteome</keyword>
<dbReference type="InterPro" id="IPR029068">
    <property type="entry name" value="Glyas_Bleomycin-R_OHBP_Dase"/>
</dbReference>
<dbReference type="RefSeq" id="WP_168869566.1">
    <property type="nucleotide sequence ID" value="NZ_JABAIA010000001.1"/>
</dbReference>
<dbReference type="EMBL" id="JABAIA010000001">
    <property type="protein sequence ID" value="NLR63572.1"/>
    <property type="molecule type" value="Genomic_DNA"/>
</dbReference>
<dbReference type="PROSITE" id="PS51819">
    <property type="entry name" value="VOC"/>
    <property type="match status" value="1"/>
</dbReference>
<dbReference type="Pfam" id="PF00903">
    <property type="entry name" value="Glyoxalase"/>
    <property type="match status" value="1"/>
</dbReference>
<comment type="caution">
    <text evidence="2">The sequence shown here is derived from an EMBL/GenBank/DDBJ whole genome shotgun (WGS) entry which is preliminary data.</text>
</comment>
<dbReference type="Proteomes" id="UP000570474">
    <property type="component" value="Unassembled WGS sequence"/>
</dbReference>
<sequence>MKVKELRLVLTVDNLEEIIQFYRDTVGLPVSKAWDEETGRGIILEAGRASLELIDARHAATIDALEVGRRVAGPVRLALNVGKDIETATATLAAAGAEVISPVTTAPWSRVSRLKDPAGMQLTLFEKSTLLEE</sequence>
<feature type="domain" description="VOC" evidence="1">
    <location>
        <begin position="4"/>
        <end position="127"/>
    </location>
</feature>
<dbReference type="InterPro" id="IPR037523">
    <property type="entry name" value="VOC_core"/>
</dbReference>
<evidence type="ECO:0000313" key="3">
    <source>
        <dbReference type="Proteomes" id="UP000570474"/>
    </source>
</evidence>
<dbReference type="Gene3D" id="3.10.180.10">
    <property type="entry name" value="2,3-Dihydroxybiphenyl 1,2-Dioxygenase, domain 1"/>
    <property type="match status" value="1"/>
</dbReference>
<organism evidence="2 3">
    <name type="scientific">Chitinophaga varians</name>
    <dbReference type="NCBI Taxonomy" id="2202339"/>
    <lineage>
        <taxon>Bacteria</taxon>
        <taxon>Pseudomonadati</taxon>
        <taxon>Bacteroidota</taxon>
        <taxon>Chitinophagia</taxon>
        <taxon>Chitinophagales</taxon>
        <taxon>Chitinophagaceae</taxon>
        <taxon>Chitinophaga</taxon>
    </lineage>
</organism>
<dbReference type="AlphaFoldDB" id="A0A847RKS0"/>
<protein>
    <submittedName>
        <fullName evidence="2">VOC family protein</fullName>
    </submittedName>
</protein>
<accession>A0A847RKS0</accession>
<name>A0A847RKS0_9BACT</name>
<gene>
    <name evidence="2" type="ORF">HGH92_04555</name>
</gene>
<evidence type="ECO:0000259" key="1">
    <source>
        <dbReference type="PROSITE" id="PS51819"/>
    </source>
</evidence>